<dbReference type="InterPro" id="IPR048136">
    <property type="entry name" value="STM3941-like"/>
</dbReference>
<reference evidence="2 3" key="1">
    <citation type="submission" date="2016-11" db="EMBL/GenBank/DDBJ databases">
        <authorList>
            <person name="Jaros S."/>
            <person name="Januszkiewicz K."/>
            <person name="Wedrychowicz H."/>
        </authorList>
    </citation>
    <scope>NUCLEOTIDE SEQUENCE [LARGE SCALE GENOMIC DNA]</scope>
    <source>
        <strain evidence="2 3">DSM 15692</strain>
    </source>
</reference>
<dbReference type="NCBIfam" id="NF041635">
    <property type="entry name" value="STM3941_fam"/>
    <property type="match status" value="1"/>
</dbReference>
<protein>
    <submittedName>
        <fullName evidence="2">Uncharacterized protein</fullName>
    </submittedName>
</protein>
<keyword evidence="1" id="KW-1133">Transmembrane helix</keyword>
<keyword evidence="1" id="KW-0812">Transmembrane</keyword>
<accession>A0A1M4T258</accession>
<dbReference type="EMBL" id="FQUF01000004">
    <property type="protein sequence ID" value="SHE38514.1"/>
    <property type="molecule type" value="Genomic_DNA"/>
</dbReference>
<sequence length="152" mass="17423">MDFSLSLFGQATSVIMIICGSIGVLFCGYTFFYVFHRLVFPQGALIINDRGIINLTNVLGSKEVIPFEMMKVAQLEKIHGKLYIGIKVYNEEEYLDNLPIFNRILQEINKKNFGTSIISMSIPTDSREGIPQIVKIINERIEITKVRKEMNW</sequence>
<feature type="transmembrane region" description="Helical" evidence="1">
    <location>
        <begin position="12"/>
        <end position="35"/>
    </location>
</feature>
<keyword evidence="1" id="KW-0472">Membrane</keyword>
<name>A0A1M4T258_9LACT</name>
<dbReference type="AlphaFoldDB" id="A0A1M4T258"/>
<proteinExistence type="predicted"/>
<keyword evidence="3" id="KW-1185">Reference proteome</keyword>
<organism evidence="2 3">
    <name type="scientific">Atopostipes suicloacalis DSM 15692</name>
    <dbReference type="NCBI Taxonomy" id="1121025"/>
    <lineage>
        <taxon>Bacteria</taxon>
        <taxon>Bacillati</taxon>
        <taxon>Bacillota</taxon>
        <taxon>Bacilli</taxon>
        <taxon>Lactobacillales</taxon>
        <taxon>Carnobacteriaceae</taxon>
        <taxon>Atopostipes</taxon>
    </lineage>
</organism>
<dbReference type="RefSeq" id="WP_073295310.1">
    <property type="nucleotide sequence ID" value="NZ_FQUF01000004.1"/>
</dbReference>
<evidence type="ECO:0000256" key="1">
    <source>
        <dbReference type="SAM" id="Phobius"/>
    </source>
</evidence>
<evidence type="ECO:0000313" key="2">
    <source>
        <dbReference type="EMBL" id="SHE38514.1"/>
    </source>
</evidence>
<gene>
    <name evidence="2" type="ORF">SAMN02745249_00337</name>
</gene>
<dbReference type="Proteomes" id="UP000184128">
    <property type="component" value="Unassembled WGS sequence"/>
</dbReference>
<evidence type="ECO:0000313" key="3">
    <source>
        <dbReference type="Proteomes" id="UP000184128"/>
    </source>
</evidence>